<keyword evidence="11" id="KW-0378">Hydrolase</keyword>
<dbReference type="CDD" id="cd03406">
    <property type="entry name" value="SPFH_like_u3"/>
    <property type="match status" value="1"/>
</dbReference>
<organism evidence="11">
    <name type="scientific">Xenopsylla cheopis</name>
    <name type="common">Oriental rat flea</name>
    <name type="synonym">Pulex cheopis</name>
    <dbReference type="NCBI Taxonomy" id="163159"/>
    <lineage>
        <taxon>Eukaryota</taxon>
        <taxon>Metazoa</taxon>
        <taxon>Ecdysozoa</taxon>
        <taxon>Arthropoda</taxon>
        <taxon>Hexapoda</taxon>
        <taxon>Insecta</taxon>
        <taxon>Pterygota</taxon>
        <taxon>Neoptera</taxon>
        <taxon>Endopterygota</taxon>
        <taxon>Siphonaptera</taxon>
        <taxon>Pulicidae</taxon>
        <taxon>Xenopsyllinae</taxon>
        <taxon>Xenopsylla</taxon>
    </lineage>
</organism>
<dbReference type="PANTHER" id="PTHR15351:SF3">
    <property type="entry name" value="ERLIN"/>
    <property type="match status" value="1"/>
</dbReference>
<evidence type="ECO:0000256" key="3">
    <source>
        <dbReference type="ARBA" id="ARBA00022692"/>
    </source>
</evidence>
<evidence type="ECO:0000256" key="6">
    <source>
        <dbReference type="ARBA" id="ARBA00022989"/>
    </source>
</evidence>
<feature type="signal peptide" evidence="9">
    <location>
        <begin position="1"/>
        <end position="21"/>
    </location>
</feature>
<dbReference type="FunFam" id="3.30.479.30:FF:000009">
    <property type="entry name" value="Erlin-2 isoform 1"/>
    <property type="match status" value="1"/>
</dbReference>
<comment type="subcellular location">
    <subcellularLocation>
        <location evidence="1">Endoplasmic reticulum membrane</location>
        <topology evidence="1">Single-pass type II membrane protein</topology>
    </subcellularLocation>
</comment>
<keyword evidence="9" id="KW-0732">Signal</keyword>
<keyword evidence="11" id="KW-0645">Protease</keyword>
<dbReference type="InterPro" id="IPR033294">
    <property type="entry name" value="Erlin1/2"/>
</dbReference>
<dbReference type="PANTHER" id="PTHR15351">
    <property type="entry name" value="ERLIN (ER LIPID RAFT ASSOCIATED PROTEIN) HOMOLOG"/>
    <property type="match status" value="1"/>
</dbReference>
<reference evidence="11" key="1">
    <citation type="submission" date="2020-03" db="EMBL/GenBank/DDBJ databases">
        <title>Transcriptomic Profiling of the Digestive Tract of the Rat Flea, Xenopsylla cheopis, Following Blood Feeding and Infection with Yersinia pestis.</title>
        <authorList>
            <person name="Bland D.M."/>
            <person name="Martens C.A."/>
            <person name="Virtaneva K."/>
            <person name="Kanakabandi K."/>
            <person name="Long D."/>
            <person name="Rosenke R."/>
            <person name="Saturday G.A."/>
            <person name="Hoyt F.H."/>
            <person name="Bruno D.P."/>
            <person name="Ribeiro J.M.C."/>
            <person name="Hinnebusch J."/>
        </authorList>
    </citation>
    <scope>NUCLEOTIDE SEQUENCE</scope>
</reference>
<evidence type="ECO:0000256" key="1">
    <source>
        <dbReference type="ARBA" id="ARBA00004648"/>
    </source>
</evidence>
<dbReference type="GO" id="GO:0008233">
    <property type="term" value="F:peptidase activity"/>
    <property type="evidence" value="ECO:0007669"/>
    <property type="project" value="UniProtKB-KW"/>
</dbReference>
<dbReference type="Pfam" id="PF01145">
    <property type="entry name" value="Band_7"/>
    <property type="match status" value="1"/>
</dbReference>
<protein>
    <submittedName>
        <fullName evidence="11">Putative prohibitin-related membrane protease subunit</fullName>
    </submittedName>
</protein>
<dbReference type="GO" id="GO:0015485">
    <property type="term" value="F:cholesterol binding"/>
    <property type="evidence" value="ECO:0007669"/>
    <property type="project" value="TreeGrafter"/>
</dbReference>
<dbReference type="EMBL" id="GIIL01003226">
    <property type="protein sequence ID" value="NOV46952.1"/>
    <property type="molecule type" value="Transcribed_RNA"/>
</dbReference>
<keyword evidence="8" id="KW-0325">Glycoprotein</keyword>
<dbReference type="GO" id="GO:0032933">
    <property type="term" value="P:SREBP signaling pathway"/>
    <property type="evidence" value="ECO:0007669"/>
    <property type="project" value="TreeGrafter"/>
</dbReference>
<dbReference type="SMART" id="SM00244">
    <property type="entry name" value="PHB"/>
    <property type="match status" value="1"/>
</dbReference>
<evidence type="ECO:0000256" key="5">
    <source>
        <dbReference type="ARBA" id="ARBA00022968"/>
    </source>
</evidence>
<name>A0A6M2DKY2_XENCH</name>
<evidence type="ECO:0000256" key="2">
    <source>
        <dbReference type="ARBA" id="ARBA00008164"/>
    </source>
</evidence>
<dbReference type="InterPro" id="IPR036013">
    <property type="entry name" value="Band_7/SPFH_dom_sf"/>
</dbReference>
<evidence type="ECO:0000256" key="9">
    <source>
        <dbReference type="SAM" id="SignalP"/>
    </source>
</evidence>
<keyword evidence="4" id="KW-0256">Endoplasmic reticulum</keyword>
<sequence length="321" mass="37136">MSDQVTVPLFIFLVTIVCVNYSLHKVEEGHVGVYFRGGALLQQISSPGFHLMLPFLTTYKSVQVTIQTDEVKNVPCGTSGGVIIYFDRIEVVNILNPDHVYDIVRNYTVDYDKPLIFDKIHHELNKFCSVHTLHEVYIDYFDQIDDNLKMALQKDLNEMASGLIIQGVRVTKPKIPETIRKNYEMMEGEKTKLLISIQHQKVVEKEAETERMRSIIEAKKQAEVAKIVNEQKVLEAESLQRIELIENQIKQAREKTRVDSEFYESSRKAEANEILLTKEYLELKRYESLLSTNSRIYIGDGLLNKMFEVNVDDEKKQCIKI</sequence>
<feature type="domain" description="Band 7" evidence="10">
    <location>
        <begin position="21"/>
        <end position="187"/>
    </location>
</feature>
<comment type="similarity">
    <text evidence="2">Belongs to the band 7/mec-2 family.</text>
</comment>
<evidence type="ECO:0000256" key="4">
    <source>
        <dbReference type="ARBA" id="ARBA00022824"/>
    </source>
</evidence>
<dbReference type="GO" id="GO:0005789">
    <property type="term" value="C:endoplasmic reticulum membrane"/>
    <property type="evidence" value="ECO:0007669"/>
    <property type="project" value="UniProtKB-SubCell"/>
</dbReference>
<accession>A0A6M2DKY2</accession>
<keyword evidence="7" id="KW-0472">Membrane</keyword>
<keyword evidence="3" id="KW-0812">Transmembrane</keyword>
<feature type="chain" id="PRO_5027120798" evidence="9">
    <location>
        <begin position="22"/>
        <end position="321"/>
    </location>
</feature>
<proteinExistence type="inferred from homology"/>
<dbReference type="GO" id="GO:0031625">
    <property type="term" value="F:ubiquitin protein ligase binding"/>
    <property type="evidence" value="ECO:0007669"/>
    <property type="project" value="InterPro"/>
</dbReference>
<evidence type="ECO:0000256" key="7">
    <source>
        <dbReference type="ARBA" id="ARBA00023136"/>
    </source>
</evidence>
<evidence type="ECO:0000256" key="8">
    <source>
        <dbReference type="ARBA" id="ARBA00023180"/>
    </source>
</evidence>
<evidence type="ECO:0000259" key="10">
    <source>
        <dbReference type="SMART" id="SM00244"/>
    </source>
</evidence>
<keyword evidence="6" id="KW-1133">Transmembrane helix</keyword>
<dbReference type="GO" id="GO:0006508">
    <property type="term" value="P:proteolysis"/>
    <property type="evidence" value="ECO:0007669"/>
    <property type="project" value="UniProtKB-KW"/>
</dbReference>
<dbReference type="InterPro" id="IPR001107">
    <property type="entry name" value="Band_7"/>
</dbReference>
<dbReference type="SUPFAM" id="SSF117892">
    <property type="entry name" value="Band 7/SPFH domain"/>
    <property type="match status" value="1"/>
</dbReference>
<keyword evidence="5" id="KW-0735">Signal-anchor</keyword>
<dbReference type="AlphaFoldDB" id="A0A6M2DKY2"/>
<dbReference type="GO" id="GO:0032991">
    <property type="term" value="C:protein-containing complex"/>
    <property type="evidence" value="ECO:0007669"/>
    <property type="project" value="UniProtKB-ARBA"/>
</dbReference>
<dbReference type="Gene3D" id="3.30.479.30">
    <property type="entry name" value="Band 7 domain"/>
    <property type="match status" value="1"/>
</dbReference>
<evidence type="ECO:0000313" key="11">
    <source>
        <dbReference type="EMBL" id="NOV46952.1"/>
    </source>
</evidence>